<feature type="transmembrane region" description="Helical" evidence="1">
    <location>
        <begin position="33"/>
        <end position="59"/>
    </location>
</feature>
<sequence>MKFISQLAFFAGCLFGISTVVTGYKYLELSQDMGLMTMLTGVVAILSAIAFLGLINGFLSIVKTQIETRNAIIELVEATKNKSMKD</sequence>
<accession>A0ABY5LK54</accession>
<reference evidence="2" key="1">
    <citation type="submission" date="2022-07" db="EMBL/GenBank/DDBJ databases">
        <title>Complete genome of Vibrio japonicus strain JCM 31412T and phylogenomic assessment of the Nereis clade of the genus Vibrio.</title>
        <authorList>
            <person name="Shlafstein M.D."/>
            <person name="Emsley S.A."/>
            <person name="Ushijima B."/>
            <person name="Videau P."/>
            <person name="Saw J.H."/>
        </authorList>
    </citation>
    <scope>NUCLEOTIDE SEQUENCE</scope>
    <source>
        <strain evidence="2">JCM 31412</strain>
    </source>
</reference>
<evidence type="ECO:0008006" key="4">
    <source>
        <dbReference type="Google" id="ProtNLM"/>
    </source>
</evidence>
<evidence type="ECO:0000313" key="3">
    <source>
        <dbReference type="Proteomes" id="UP001058602"/>
    </source>
</evidence>
<keyword evidence="3" id="KW-1185">Reference proteome</keyword>
<keyword evidence="1" id="KW-0472">Membrane</keyword>
<name>A0ABY5LK54_9VIBR</name>
<evidence type="ECO:0000313" key="2">
    <source>
        <dbReference type="EMBL" id="UUM32236.1"/>
    </source>
</evidence>
<keyword evidence="1" id="KW-0812">Transmembrane</keyword>
<dbReference type="RefSeq" id="WP_257085898.1">
    <property type="nucleotide sequence ID" value="NZ_CP102097.1"/>
</dbReference>
<organism evidence="2 3">
    <name type="scientific">Vibrio japonicus</name>
    <dbReference type="NCBI Taxonomy" id="1824638"/>
    <lineage>
        <taxon>Bacteria</taxon>
        <taxon>Pseudomonadati</taxon>
        <taxon>Pseudomonadota</taxon>
        <taxon>Gammaproteobacteria</taxon>
        <taxon>Vibrionales</taxon>
        <taxon>Vibrionaceae</taxon>
        <taxon>Vibrio</taxon>
    </lineage>
</organism>
<evidence type="ECO:0000256" key="1">
    <source>
        <dbReference type="SAM" id="Phobius"/>
    </source>
</evidence>
<proteinExistence type="predicted"/>
<dbReference type="EMBL" id="CP102097">
    <property type="protein sequence ID" value="UUM32236.1"/>
    <property type="molecule type" value="Genomic_DNA"/>
</dbReference>
<gene>
    <name evidence="2" type="ORF">NP165_18290</name>
</gene>
<protein>
    <recommendedName>
        <fullName evidence="4">MotA/TolQ/ExbB proton channel domain-containing protein</fullName>
    </recommendedName>
</protein>
<dbReference type="Proteomes" id="UP001058602">
    <property type="component" value="Chromosome 2"/>
</dbReference>
<keyword evidence="1" id="KW-1133">Transmembrane helix</keyword>